<dbReference type="Gene3D" id="2.70.98.10">
    <property type="match status" value="1"/>
</dbReference>
<evidence type="ECO:0000256" key="5">
    <source>
        <dbReference type="ARBA" id="ARBA00023239"/>
    </source>
</evidence>
<gene>
    <name evidence="10" type="ORF">JEM65_20355</name>
</gene>
<dbReference type="GO" id="GO:0006027">
    <property type="term" value="P:glycosaminoglycan catabolic process"/>
    <property type="evidence" value="ECO:0007669"/>
    <property type="project" value="InterPro"/>
</dbReference>
<feature type="domain" description="Lyase catalytic" evidence="9">
    <location>
        <begin position="239"/>
        <end position="573"/>
    </location>
</feature>
<dbReference type="Gene3D" id="2.60.220.10">
    <property type="entry name" value="Polysaccharide lyase family 8-like, C-terminal"/>
    <property type="match status" value="1"/>
</dbReference>
<dbReference type="Pfam" id="PF02278">
    <property type="entry name" value="Lyase_8"/>
    <property type="match status" value="1"/>
</dbReference>
<sequence length="1025" mass="115620">MTDASFLNTNKKIYTFLLLLVMSMCGFAQNTYQPAVESFESVNSSKAYEVTNGTLAISDAHRKYGTSSLQWEWNGESTIGTSQFKILSQEESPLDYGDFFPASPTLQMALYNETAQDGTITISFEKNGVKQVYFDVSLSFTGWRTIWVPFYEMKGNAPKKSAQVDYDYFRISTTAKSGKLFFDDIIYSQYQDDRHQYPDEIVPFIKADKVLSEDHWLPLISNYDRIKNLNPDPVSMAIRADLKQFESLIDQNLEIQKKYKLYIASVREDFEKLGLTDNGETVLGPPLTFKEHQDFYDDTELGPRKFNDIQELGKVLKKIASFYDKGNPTEQAEMKAMFLTGTKYFLDQGWVAGSNGGTRHHIGYNVRQIAEAFFIQRQLLYDNGLLKEVGASLHWLFNLGIILDEPSNFHVNIDYLNTQSYYHLMLIFLFEDQEMQAAMLMAYSNYISITLAQQNEEWGFKVDGTAWHHNGHYPAYGLGAFQSVPKIIKTLSGTRFRIGTEGHNNFKKAFLATRIYSQSFNWGFGNAGRHPLEGNGIQSLQSQFLEMAHSGNPEGTSKIDKDVAGAYLRLWGKDDVMNTALFTQVNDISKENLSGYYTFPYAATAVHRRKNWAALIKGYSKYVWASEIYVTANRYGRYQANGTIQLLNAEGEEASGFKQEGWDWNVYPGATVINMPFEELEPKTPLIMFRSNESFAGTTTLDGNGIFGMILNEEKGSNADGDKQVNLGFAGKLKAKKSVFSFDGKLITIGTNISSIDTKNPTQTNLFQSFLKNPKQALITSEDEVIKFPSDAVLKATGKQKNWIVDPYGSGYYVLSNDALHVKKKHQHSYHNKYSLSTGQIDNAAKGVKKTEGDYATAWIDHGMAPDNGAYQYVIYPFLDAKDQKNFGKMAEKDDSYTIKRADAIAHIVHDKPTNMTGYVIFEANKSLDNGILNSVSEPALIMLKEHSENNITISAVQPDLNFSKNERGKFINYSHPVALEITLNGNWSPYAKDFVKSTVHADGKTIIKLNLVNGLPGEFRLNKI</sequence>
<comment type="subunit">
    <text evidence="3">Monomer.</text>
</comment>
<dbReference type="AlphaFoldDB" id="A0A934NKY3"/>
<evidence type="ECO:0000259" key="9">
    <source>
        <dbReference type="Pfam" id="PF09093"/>
    </source>
</evidence>
<dbReference type="RefSeq" id="WP_199603485.1">
    <property type="nucleotide sequence ID" value="NZ_JAEHJZ010000066.1"/>
</dbReference>
<dbReference type="PANTHER" id="PTHR37322:SF3">
    <property type="entry name" value="CHONDROITIN SULFATE ABC EXOLYASE"/>
    <property type="match status" value="1"/>
</dbReference>
<dbReference type="PANTHER" id="PTHR37322">
    <property type="match status" value="1"/>
</dbReference>
<evidence type="ECO:0000259" key="8">
    <source>
        <dbReference type="Pfam" id="PF09092"/>
    </source>
</evidence>
<reference evidence="10 11" key="1">
    <citation type="submission" date="2020-09" db="EMBL/GenBank/DDBJ databases">
        <title>Draft genome of Gelidibacter salicanalis PAMC21136.</title>
        <authorList>
            <person name="Park H."/>
        </authorList>
    </citation>
    <scope>NUCLEOTIDE SEQUENCE [LARGE SCALE GENOMIC DNA]</scope>
    <source>
        <strain evidence="10 11">PAMC21136</strain>
    </source>
</reference>
<dbReference type="InterPro" id="IPR003159">
    <property type="entry name" value="Lyase_8_central_dom"/>
</dbReference>
<dbReference type="GO" id="GO:0016837">
    <property type="term" value="F:carbon-oxygen lyase activity, acting on polysaccharides"/>
    <property type="evidence" value="ECO:0007669"/>
    <property type="project" value="TreeGrafter"/>
</dbReference>
<dbReference type="SUPFAM" id="SSF74650">
    <property type="entry name" value="Galactose mutarotase-like"/>
    <property type="match status" value="1"/>
</dbReference>
<dbReference type="SUPFAM" id="SSF48230">
    <property type="entry name" value="Chondroitin AC/alginate lyase"/>
    <property type="match status" value="1"/>
</dbReference>
<dbReference type="GO" id="GO:0005975">
    <property type="term" value="P:carbohydrate metabolic process"/>
    <property type="evidence" value="ECO:0007669"/>
    <property type="project" value="InterPro"/>
</dbReference>
<dbReference type="InterPro" id="IPR014718">
    <property type="entry name" value="GH-type_carb-bd"/>
</dbReference>
<organism evidence="10 11">
    <name type="scientific">Gelidibacter salicanalis</name>
    <dbReference type="NCBI Taxonomy" id="291193"/>
    <lineage>
        <taxon>Bacteria</taxon>
        <taxon>Pseudomonadati</taxon>
        <taxon>Bacteroidota</taxon>
        <taxon>Flavobacteriia</taxon>
        <taxon>Flavobacteriales</taxon>
        <taxon>Flavobacteriaceae</taxon>
        <taxon>Gelidibacter</taxon>
    </lineage>
</organism>
<evidence type="ECO:0000259" key="7">
    <source>
        <dbReference type="Pfam" id="PF02278"/>
    </source>
</evidence>
<dbReference type="InterPro" id="IPR015177">
    <property type="entry name" value="Lyase_catalyt"/>
</dbReference>
<comment type="similarity">
    <text evidence="2">Belongs to the polysaccharide lyase 8 family.</text>
</comment>
<dbReference type="Proteomes" id="UP000662373">
    <property type="component" value="Unassembled WGS sequence"/>
</dbReference>
<dbReference type="GO" id="GO:0005576">
    <property type="term" value="C:extracellular region"/>
    <property type="evidence" value="ECO:0007669"/>
    <property type="project" value="InterPro"/>
</dbReference>
<dbReference type="Gene3D" id="1.50.10.100">
    <property type="entry name" value="Chondroitin AC/alginate lyase"/>
    <property type="match status" value="1"/>
</dbReference>
<evidence type="ECO:0008006" key="12">
    <source>
        <dbReference type="Google" id="ProtNLM"/>
    </source>
</evidence>
<dbReference type="SUPFAM" id="SSF49785">
    <property type="entry name" value="Galactose-binding domain-like"/>
    <property type="match status" value="1"/>
</dbReference>
<dbReference type="SUPFAM" id="SSF49863">
    <property type="entry name" value="Hyaluronate lyase-like, C-terminal domain"/>
    <property type="match status" value="1"/>
</dbReference>
<evidence type="ECO:0000256" key="2">
    <source>
        <dbReference type="ARBA" id="ARBA00006699"/>
    </source>
</evidence>
<name>A0A934NKY3_9FLAO</name>
<feature type="signal peptide" evidence="6">
    <location>
        <begin position="1"/>
        <end position="28"/>
    </location>
</feature>
<dbReference type="InterPro" id="IPR039174">
    <property type="entry name" value="Chondroitin_ABC_lyase"/>
</dbReference>
<feature type="chain" id="PRO_5036744522" description="Chondroitin ABC lyase" evidence="6">
    <location>
        <begin position="29"/>
        <end position="1025"/>
    </location>
</feature>
<evidence type="ECO:0000313" key="10">
    <source>
        <dbReference type="EMBL" id="MBJ7882992.1"/>
    </source>
</evidence>
<dbReference type="EMBL" id="JAEHJZ010000066">
    <property type="protein sequence ID" value="MBJ7882992.1"/>
    <property type="molecule type" value="Genomic_DNA"/>
</dbReference>
<comment type="cofactor">
    <cofactor evidence="1">
        <name>Ca(2+)</name>
        <dbReference type="ChEBI" id="CHEBI:29108"/>
    </cofactor>
</comment>
<dbReference type="GO" id="GO:0042597">
    <property type="term" value="C:periplasmic space"/>
    <property type="evidence" value="ECO:0007669"/>
    <property type="project" value="TreeGrafter"/>
</dbReference>
<evidence type="ECO:0000256" key="3">
    <source>
        <dbReference type="ARBA" id="ARBA00011245"/>
    </source>
</evidence>
<proteinExistence type="inferred from homology"/>
<evidence type="ECO:0000313" key="11">
    <source>
        <dbReference type="Proteomes" id="UP000662373"/>
    </source>
</evidence>
<dbReference type="InterPro" id="IPR015176">
    <property type="entry name" value="Lyase_N"/>
</dbReference>
<evidence type="ECO:0000256" key="1">
    <source>
        <dbReference type="ARBA" id="ARBA00001913"/>
    </source>
</evidence>
<dbReference type="InterPro" id="IPR011071">
    <property type="entry name" value="Lyase_8-like_C"/>
</dbReference>
<keyword evidence="5" id="KW-0456">Lyase</keyword>
<accession>A0A934NKY3</accession>
<dbReference type="Pfam" id="PF09093">
    <property type="entry name" value="Lyase_catalyt"/>
    <property type="match status" value="1"/>
</dbReference>
<evidence type="ECO:0000256" key="4">
    <source>
        <dbReference type="ARBA" id="ARBA00022837"/>
    </source>
</evidence>
<dbReference type="InterPro" id="IPR008979">
    <property type="entry name" value="Galactose-bd-like_sf"/>
</dbReference>
<evidence type="ECO:0000256" key="6">
    <source>
        <dbReference type="SAM" id="SignalP"/>
    </source>
</evidence>
<dbReference type="Gene3D" id="2.60.120.430">
    <property type="entry name" value="Galactose-binding lectin"/>
    <property type="match status" value="1"/>
</dbReference>
<keyword evidence="11" id="KW-1185">Reference proteome</keyword>
<keyword evidence="4" id="KW-0106">Calcium</keyword>
<dbReference type="GO" id="GO:0030246">
    <property type="term" value="F:carbohydrate binding"/>
    <property type="evidence" value="ECO:0007669"/>
    <property type="project" value="InterPro"/>
</dbReference>
<dbReference type="Pfam" id="PF09092">
    <property type="entry name" value="Lyase_N"/>
    <property type="match status" value="1"/>
</dbReference>
<comment type="caution">
    <text evidence="10">The sequence shown here is derived from an EMBL/GenBank/DDBJ whole genome shotgun (WGS) entry which is preliminary data.</text>
</comment>
<keyword evidence="6" id="KW-0732">Signal</keyword>
<dbReference type="InterPro" id="IPR008929">
    <property type="entry name" value="Chondroitin_lyas"/>
</dbReference>
<feature type="domain" description="Polysaccharide lyase family 8 central" evidence="7">
    <location>
        <begin position="599"/>
        <end position="877"/>
    </location>
</feature>
<protein>
    <recommendedName>
        <fullName evidence="12">Chondroitin ABC lyase</fullName>
    </recommendedName>
</protein>
<dbReference type="InterPro" id="IPR011013">
    <property type="entry name" value="Gal_mutarotase_sf_dom"/>
</dbReference>
<feature type="domain" description="Lyase N-terminal" evidence="8">
    <location>
        <begin position="37"/>
        <end position="204"/>
    </location>
</feature>